<evidence type="ECO:0000313" key="2">
    <source>
        <dbReference type="EMBL" id="MEB3022107.1"/>
    </source>
</evidence>
<dbReference type="EMBL" id="JAYJJR010000008">
    <property type="protein sequence ID" value="MEB3022107.1"/>
    <property type="molecule type" value="Genomic_DNA"/>
</dbReference>
<organism evidence="2 3">
    <name type="scientific">[Mycobacterium] crassicus</name>
    <dbReference type="NCBI Taxonomy" id="2872309"/>
    <lineage>
        <taxon>Bacteria</taxon>
        <taxon>Bacillati</taxon>
        <taxon>Actinomycetota</taxon>
        <taxon>Actinomycetes</taxon>
        <taxon>Mycobacteriales</taxon>
        <taxon>Mycobacteriaceae</taxon>
        <taxon>Mycolicibacter</taxon>
    </lineage>
</organism>
<dbReference type="Proteomes" id="UP001299596">
    <property type="component" value="Unassembled WGS sequence"/>
</dbReference>
<evidence type="ECO:0000259" key="1">
    <source>
        <dbReference type="PROSITE" id="PS51186"/>
    </source>
</evidence>
<dbReference type="CDD" id="cd04301">
    <property type="entry name" value="NAT_SF"/>
    <property type="match status" value="1"/>
</dbReference>
<gene>
    <name evidence="2" type="ORF">K6T79_13740</name>
</gene>
<evidence type="ECO:0000313" key="3">
    <source>
        <dbReference type="Proteomes" id="UP001299596"/>
    </source>
</evidence>
<name>A0ABU5XJZ7_9MYCO</name>
<dbReference type="RefSeq" id="WP_225405313.1">
    <property type="nucleotide sequence ID" value="NZ_JAYJJR010000008.1"/>
</dbReference>
<dbReference type="PROSITE" id="PS51186">
    <property type="entry name" value="GNAT"/>
    <property type="match status" value="1"/>
</dbReference>
<reference evidence="2 3" key="1">
    <citation type="submission" date="2023-12" db="EMBL/GenBank/DDBJ databases">
        <title>Description of new species of Mycobacterium terrae complex isolated from sewage at the Sao Paulo Zoological Park Foundation in Brazil.</title>
        <authorList>
            <person name="Romagnoli C.L."/>
            <person name="Conceicao E.C."/>
            <person name="Machado E."/>
            <person name="Barreto L.B.P.F."/>
            <person name="Sharma A."/>
            <person name="Silva N.M."/>
            <person name="Marques L.E."/>
            <person name="Juliana M.A."/>
            <person name="Lourenco M.C.S."/>
            <person name="Digiampietri L.A."/>
            <person name="Suffys P.N."/>
            <person name="Viana-Niero C."/>
        </authorList>
    </citation>
    <scope>NUCLEOTIDE SEQUENCE [LARGE SCALE GENOMIC DNA]</scope>
    <source>
        <strain evidence="2 3">MYC098</strain>
    </source>
</reference>
<proteinExistence type="predicted"/>
<comment type="caution">
    <text evidence="2">The sequence shown here is derived from an EMBL/GenBank/DDBJ whole genome shotgun (WGS) entry which is preliminary data.</text>
</comment>
<feature type="domain" description="N-acetyltransferase" evidence="1">
    <location>
        <begin position="6"/>
        <end position="154"/>
    </location>
</feature>
<protein>
    <submittedName>
        <fullName evidence="2">GNAT family N-acetyltransferase</fullName>
    </submittedName>
</protein>
<dbReference type="InterPro" id="IPR000182">
    <property type="entry name" value="GNAT_dom"/>
</dbReference>
<dbReference type="InterPro" id="IPR016181">
    <property type="entry name" value="Acyl_CoA_acyltransferase"/>
</dbReference>
<accession>A0ABU5XJZ7</accession>
<dbReference type="SUPFAM" id="SSF55729">
    <property type="entry name" value="Acyl-CoA N-acyltransferases (Nat)"/>
    <property type="match status" value="1"/>
</dbReference>
<dbReference type="Pfam" id="PF00583">
    <property type="entry name" value="Acetyltransf_1"/>
    <property type="match status" value="1"/>
</dbReference>
<keyword evidence="3" id="KW-1185">Reference proteome</keyword>
<sequence>MPIVDAVIRPLRESELTTASAICRLAFATFLGAADPENLWPGREYIRTRWPADPSACLAAELNGSVVGSNLATRWGAFAFVGPLTIEPTLWNQGIAQQLMCATTDLIDSWDVSAVGLFTFAQSPGHIHLYQKFGFWPRFLTALLAKPPMVQSAPFTSYSEATDSERVAIIDACRDLTDSIYDGLDVGSDIRSVHEQQLGETILLWGGTSLDGFAVCHLGAGTEAGVQICYVKFAAARPGPGAERVFGRILAACEALAAQHALQRVEAGVNVGRSQAYRTMLDWGFRADSYGVSMHRPDSPAYNLRDVYIVDDLR</sequence>
<dbReference type="Gene3D" id="3.40.630.30">
    <property type="match status" value="1"/>
</dbReference>